<name>A0A8S5T1H4_9CAUD</name>
<evidence type="ECO:0000313" key="1">
    <source>
        <dbReference type="EMBL" id="DAF57173.1"/>
    </source>
</evidence>
<dbReference type="InterPro" id="IPR011204">
    <property type="entry name" value="Virulence_RhuM-like"/>
</dbReference>
<sequence>MEEKNIVLYGNIDDGPVVAVVVENETLWLSQRQMAELFNVSLTTINEHLKNVFESGELEQNSTIRNFRIVATNRKSYNVMHYNLDAIIAVGYRVNSIQATHFRQWATKVLKEYIIKGFALDDDRLKQAKTVLGKDYFQELLERVRSIRASEQRIWLQITEIFKECSIDYDSHSLEARRFFATVQNRFHFAINNQTAAEIIHARADHTKPHMGLKTWSNSPEGRVNKSDTTIAKNYLDEKELKSLERSVNSYFDYIEGQIERKKKFSMLELRQSVDKFLAFNDLPVLEGNGQVSKKQAEEKAHKEYEIFNKTQPIGRDFKKFLNEVKKLKK</sequence>
<proteinExistence type="predicted"/>
<dbReference type="Pfam" id="PF13310">
    <property type="entry name" value="Virulence_RhuM"/>
    <property type="match status" value="1"/>
</dbReference>
<protein>
    <submittedName>
        <fullName evidence="1">Virulence protein RhuM family</fullName>
    </submittedName>
</protein>
<dbReference type="EMBL" id="BK032730">
    <property type="protein sequence ID" value="DAF57173.1"/>
    <property type="molecule type" value="Genomic_DNA"/>
</dbReference>
<dbReference type="PANTHER" id="PTHR35810:SF1">
    <property type="entry name" value="CYTOPLASMIC PROTEIN"/>
    <property type="match status" value="1"/>
</dbReference>
<organism evidence="1">
    <name type="scientific">Myoviridae sp. ct5ra14</name>
    <dbReference type="NCBI Taxonomy" id="2827659"/>
    <lineage>
        <taxon>Viruses</taxon>
        <taxon>Duplodnaviria</taxon>
        <taxon>Heunggongvirae</taxon>
        <taxon>Uroviricota</taxon>
        <taxon>Caudoviricetes</taxon>
    </lineage>
</organism>
<dbReference type="PANTHER" id="PTHR35810">
    <property type="entry name" value="CYTOPLASMIC PROTEIN-RELATED"/>
    <property type="match status" value="1"/>
</dbReference>
<accession>A0A8S5T1H4</accession>
<reference evidence="1" key="1">
    <citation type="journal article" date="2021" name="Proc. Natl. Acad. Sci. U.S.A.">
        <title>A Catalog of Tens of Thousands of Viruses from Human Metagenomes Reveals Hidden Associations with Chronic Diseases.</title>
        <authorList>
            <person name="Tisza M.J."/>
            <person name="Buck C.B."/>
        </authorList>
    </citation>
    <scope>NUCLEOTIDE SEQUENCE</scope>
    <source>
        <strain evidence="1">Ct5ra14</strain>
    </source>
</reference>
<dbReference type="PIRSF" id="PIRSF015268">
    <property type="entry name" value="Virulence_RhuM"/>
    <property type="match status" value="1"/>
</dbReference>